<proteinExistence type="predicted"/>
<feature type="chain" id="PRO_5036235689" evidence="2">
    <location>
        <begin position="21"/>
        <end position="137"/>
    </location>
</feature>
<feature type="transmembrane region" description="Helical" evidence="1">
    <location>
        <begin position="60"/>
        <end position="84"/>
    </location>
</feature>
<dbReference type="Proteomes" id="UP000663836">
    <property type="component" value="Unassembled WGS sequence"/>
</dbReference>
<keyword evidence="1" id="KW-0812">Transmembrane</keyword>
<dbReference type="EMBL" id="CAJNOT010003193">
    <property type="protein sequence ID" value="CAF1369774.1"/>
    <property type="molecule type" value="Genomic_DNA"/>
</dbReference>
<keyword evidence="2" id="KW-0732">Signal</keyword>
<dbReference type="AlphaFoldDB" id="A0A819NFC0"/>
<feature type="signal peptide" evidence="2">
    <location>
        <begin position="1"/>
        <end position="20"/>
    </location>
</feature>
<evidence type="ECO:0000313" key="3">
    <source>
        <dbReference type="EMBL" id="CAF1369774.1"/>
    </source>
</evidence>
<evidence type="ECO:0000256" key="1">
    <source>
        <dbReference type="SAM" id="Phobius"/>
    </source>
</evidence>
<keyword evidence="1" id="KW-0472">Membrane</keyword>
<comment type="caution">
    <text evidence="4">The sequence shown here is derived from an EMBL/GenBank/DDBJ whole genome shotgun (WGS) entry which is preliminary data.</text>
</comment>
<accession>A0A819NFC0</accession>
<reference evidence="4" key="1">
    <citation type="submission" date="2021-02" db="EMBL/GenBank/DDBJ databases">
        <authorList>
            <person name="Nowell W R."/>
        </authorList>
    </citation>
    <scope>NUCLEOTIDE SEQUENCE</scope>
</reference>
<dbReference type="Proteomes" id="UP000663864">
    <property type="component" value="Unassembled WGS sequence"/>
</dbReference>
<organism evidence="4 5">
    <name type="scientific">Rotaria sordida</name>
    <dbReference type="NCBI Taxonomy" id="392033"/>
    <lineage>
        <taxon>Eukaryota</taxon>
        <taxon>Metazoa</taxon>
        <taxon>Spiralia</taxon>
        <taxon>Gnathifera</taxon>
        <taxon>Rotifera</taxon>
        <taxon>Eurotatoria</taxon>
        <taxon>Bdelloidea</taxon>
        <taxon>Philodinida</taxon>
        <taxon>Philodinidae</taxon>
        <taxon>Rotaria</taxon>
    </lineage>
</organism>
<keyword evidence="1" id="KW-1133">Transmembrane helix</keyword>
<evidence type="ECO:0000313" key="5">
    <source>
        <dbReference type="Proteomes" id="UP000663836"/>
    </source>
</evidence>
<evidence type="ECO:0000313" key="4">
    <source>
        <dbReference type="EMBL" id="CAF3998063.1"/>
    </source>
</evidence>
<sequence length="137" mass="14905">MSVLILAIFILIAAIETVHSLCIYDGEPGISCGNTIFLTWCCPKTASCGNSYGKCVTYEFPVAAIVFLSFFGFAILVALCIICVRLTTKNSRQISTTSTDGQPFPITQSRTSFRRQALSPFKEDLPPSYEMAVASIS</sequence>
<protein>
    <submittedName>
        <fullName evidence="4">Uncharacterized protein</fullName>
    </submittedName>
</protein>
<dbReference type="EMBL" id="CAJOBD010004522">
    <property type="protein sequence ID" value="CAF3998063.1"/>
    <property type="molecule type" value="Genomic_DNA"/>
</dbReference>
<gene>
    <name evidence="4" type="ORF">JBS370_LOCUS26112</name>
    <name evidence="3" type="ORF">ZHD862_LOCUS31530</name>
</gene>
<evidence type="ECO:0000256" key="2">
    <source>
        <dbReference type="SAM" id="SignalP"/>
    </source>
</evidence>
<name>A0A819NFC0_9BILA</name>